<accession>A0A195E677</accession>
<organism evidence="1 2">
    <name type="scientific">Trachymyrmex cornetzi</name>
    <dbReference type="NCBI Taxonomy" id="471704"/>
    <lineage>
        <taxon>Eukaryota</taxon>
        <taxon>Metazoa</taxon>
        <taxon>Ecdysozoa</taxon>
        <taxon>Arthropoda</taxon>
        <taxon>Hexapoda</taxon>
        <taxon>Insecta</taxon>
        <taxon>Pterygota</taxon>
        <taxon>Neoptera</taxon>
        <taxon>Endopterygota</taxon>
        <taxon>Hymenoptera</taxon>
        <taxon>Apocrita</taxon>
        <taxon>Aculeata</taxon>
        <taxon>Formicoidea</taxon>
        <taxon>Formicidae</taxon>
        <taxon>Myrmicinae</taxon>
        <taxon>Trachymyrmex</taxon>
    </lineage>
</organism>
<keyword evidence="2" id="KW-1185">Reference proteome</keyword>
<proteinExistence type="predicted"/>
<dbReference type="EMBL" id="KQ979568">
    <property type="protein sequence ID" value="KYN20705.1"/>
    <property type="molecule type" value="Genomic_DNA"/>
</dbReference>
<reference evidence="1 2" key="1">
    <citation type="submission" date="2015-09" db="EMBL/GenBank/DDBJ databases">
        <title>Trachymyrmex cornetzi WGS genome.</title>
        <authorList>
            <person name="Nygaard S."/>
            <person name="Hu H."/>
            <person name="Boomsma J."/>
            <person name="Zhang G."/>
        </authorList>
    </citation>
    <scope>NUCLEOTIDE SEQUENCE [LARGE SCALE GENOMIC DNA]</scope>
    <source>
        <strain evidence="1">Tcor2-1</strain>
        <tissue evidence="1">Whole body</tissue>
    </source>
</reference>
<evidence type="ECO:0000313" key="2">
    <source>
        <dbReference type="Proteomes" id="UP000078492"/>
    </source>
</evidence>
<protein>
    <submittedName>
        <fullName evidence="1">Uncharacterized protein</fullName>
    </submittedName>
</protein>
<dbReference type="AlphaFoldDB" id="A0A195E677"/>
<name>A0A195E677_9HYME</name>
<sequence>GIDSVASVAHTRVYLATPKDNDSEVAAAAGTAVEAAVEAVVEAAVEAAVDKRQIAARNPIDSAVDIVEGMAVRNSEAGNPTDYIAPTVRTPAAVALAGVH</sequence>
<feature type="non-terminal residue" evidence="1">
    <location>
        <position position="1"/>
    </location>
</feature>
<dbReference type="Proteomes" id="UP000078492">
    <property type="component" value="Unassembled WGS sequence"/>
</dbReference>
<gene>
    <name evidence="1" type="ORF">ALC57_06611</name>
</gene>
<evidence type="ECO:0000313" key="1">
    <source>
        <dbReference type="EMBL" id="KYN20705.1"/>
    </source>
</evidence>